<dbReference type="InterPro" id="IPR016047">
    <property type="entry name" value="M23ase_b-sheet_dom"/>
</dbReference>
<dbReference type="Gene3D" id="2.70.70.10">
    <property type="entry name" value="Glucose Permease (Domain IIA)"/>
    <property type="match status" value="1"/>
</dbReference>
<feature type="coiled-coil region" evidence="1">
    <location>
        <begin position="12"/>
        <end position="46"/>
    </location>
</feature>
<dbReference type="InterPro" id="IPR050570">
    <property type="entry name" value="Cell_wall_metabolism_enzyme"/>
</dbReference>
<dbReference type="Proteomes" id="UP000070299">
    <property type="component" value="Unassembled WGS sequence"/>
</dbReference>
<evidence type="ECO:0000313" key="3">
    <source>
        <dbReference type="EMBL" id="KXI28409.1"/>
    </source>
</evidence>
<dbReference type="Gene3D" id="6.10.250.3150">
    <property type="match status" value="1"/>
</dbReference>
<dbReference type="SUPFAM" id="SSF51261">
    <property type="entry name" value="Duplicated hybrid motif"/>
    <property type="match status" value="1"/>
</dbReference>
<accession>A0A135ZZJ7</accession>
<proteinExistence type="predicted"/>
<dbReference type="STRING" id="1799789.AX660_18485"/>
<keyword evidence="4" id="KW-1185">Reference proteome</keyword>
<gene>
    <name evidence="3" type="ORF">AX660_18485</name>
</gene>
<dbReference type="FunFam" id="2.70.70.10:FF:000003">
    <property type="entry name" value="Murein hydrolase activator EnvC"/>
    <property type="match status" value="1"/>
</dbReference>
<dbReference type="AlphaFoldDB" id="A0A135ZZJ7"/>
<keyword evidence="1" id="KW-0175">Coiled coil</keyword>
<dbReference type="PANTHER" id="PTHR21666:SF270">
    <property type="entry name" value="MUREIN HYDROLASE ACTIVATOR ENVC"/>
    <property type="match status" value="1"/>
</dbReference>
<organism evidence="3 4">
    <name type="scientific">Paraglaciecola hydrolytica</name>
    <dbReference type="NCBI Taxonomy" id="1799789"/>
    <lineage>
        <taxon>Bacteria</taxon>
        <taxon>Pseudomonadati</taxon>
        <taxon>Pseudomonadota</taxon>
        <taxon>Gammaproteobacteria</taxon>
        <taxon>Alteromonadales</taxon>
        <taxon>Alteromonadaceae</taxon>
        <taxon>Paraglaciecola</taxon>
    </lineage>
</organism>
<feature type="coiled-coil region" evidence="1">
    <location>
        <begin position="142"/>
        <end position="232"/>
    </location>
</feature>
<feature type="domain" description="M23ase beta-sheet core" evidence="2">
    <location>
        <begin position="265"/>
        <end position="358"/>
    </location>
</feature>
<dbReference type="PANTHER" id="PTHR21666">
    <property type="entry name" value="PEPTIDASE-RELATED"/>
    <property type="match status" value="1"/>
</dbReference>
<dbReference type="Pfam" id="PF01551">
    <property type="entry name" value="Peptidase_M23"/>
    <property type="match status" value="1"/>
</dbReference>
<dbReference type="EMBL" id="LSNE01000007">
    <property type="protein sequence ID" value="KXI28409.1"/>
    <property type="molecule type" value="Genomic_DNA"/>
</dbReference>
<reference evidence="4" key="1">
    <citation type="submission" date="2016-02" db="EMBL/GenBank/DDBJ databases">
        <authorList>
            <person name="Schultz-Johansen M."/>
            <person name="Glaring M.A."/>
            <person name="Bech P.K."/>
            <person name="Stougaard P."/>
        </authorList>
    </citation>
    <scope>NUCLEOTIDE SEQUENCE [LARGE SCALE GENOMIC DNA]</scope>
    <source>
        <strain evidence="4">S66</strain>
    </source>
</reference>
<protein>
    <submittedName>
        <fullName evidence="3">Peptidase M23</fullName>
    </submittedName>
</protein>
<name>A0A135ZZJ7_9ALTE</name>
<evidence type="ECO:0000313" key="4">
    <source>
        <dbReference type="Proteomes" id="UP000070299"/>
    </source>
</evidence>
<dbReference type="CDD" id="cd12797">
    <property type="entry name" value="M23_peptidase"/>
    <property type="match status" value="1"/>
</dbReference>
<dbReference type="GO" id="GO:0004222">
    <property type="term" value="F:metalloendopeptidase activity"/>
    <property type="evidence" value="ECO:0007669"/>
    <property type="project" value="TreeGrafter"/>
</dbReference>
<evidence type="ECO:0000256" key="1">
    <source>
        <dbReference type="SAM" id="Coils"/>
    </source>
</evidence>
<dbReference type="InterPro" id="IPR011055">
    <property type="entry name" value="Dup_hybrid_motif"/>
</dbReference>
<comment type="caution">
    <text evidence="3">The sequence shown here is derived from an EMBL/GenBank/DDBJ whole genome shotgun (WGS) entry which is preliminary data.</text>
</comment>
<evidence type="ECO:0000259" key="2">
    <source>
        <dbReference type="Pfam" id="PF01551"/>
    </source>
</evidence>
<sequence>MFCSCWLNNVSWAQQAQDLQSIQQQIKEKQQQVAEQIKSAKKLQQELEYAEVSVAKTVKALSVTENSLAENKTQRKQLGKQQQDVQQKIAQQQEGLAKLIKSAYMTGNYDFAKMLLNQQDAANFERTITYYQYLNNERRHKIDEFRVLISELEEVNAQLASKQQELAQLQSEQKEQKAQLVKQQASRETTLANIRSAIESDEAKIEILQQNEKNLQDALAKAQRDSEKQNQTFSGLSRVKGKLLIPAEGELMRMFGRIRQGQIKWKGIVIKGQIGSPVIAVYQGKVLYADWLRGFGLVTVIDHGDGFMSLYGHNQALLKQAGDIVEAGETVALLGQSGGQTNPNLYFEIRHKGQPVNPTAWLNL</sequence>